<feature type="repeat" description="TPR" evidence="10">
    <location>
        <begin position="349"/>
        <end position="382"/>
    </location>
</feature>
<evidence type="ECO:0000256" key="4">
    <source>
        <dbReference type="ARBA" id="ARBA00022737"/>
    </source>
</evidence>
<dbReference type="Gene3D" id="1.25.40.10">
    <property type="entry name" value="Tetratricopeptide repeat domain"/>
    <property type="match status" value="1"/>
</dbReference>
<keyword evidence="8 12" id="KW-1133">Transmembrane helix</keyword>
<dbReference type="CDD" id="cd00030">
    <property type="entry name" value="C2"/>
    <property type="match status" value="3"/>
</dbReference>
<dbReference type="InterPro" id="IPR013105">
    <property type="entry name" value="TPR_2"/>
</dbReference>
<feature type="repeat" description="TPR" evidence="10">
    <location>
        <begin position="520"/>
        <end position="553"/>
    </location>
</feature>
<dbReference type="InterPro" id="IPR037724">
    <property type="entry name" value="C2E_Ferlin"/>
</dbReference>
<dbReference type="InterPro" id="IPR000836">
    <property type="entry name" value="PRTase_dom"/>
</dbReference>
<evidence type="ECO:0000256" key="3">
    <source>
        <dbReference type="ARBA" id="ARBA00022723"/>
    </source>
</evidence>
<dbReference type="SUPFAM" id="SSF49562">
    <property type="entry name" value="C2 domain (Calcium/lipid-binding domain, CaLB)"/>
    <property type="match status" value="7"/>
</dbReference>
<dbReference type="GO" id="GO:0000166">
    <property type="term" value="F:nucleotide binding"/>
    <property type="evidence" value="ECO:0007669"/>
    <property type="project" value="UniProtKB-KW"/>
</dbReference>
<dbReference type="PANTHER" id="PTHR12546:SF33">
    <property type="entry name" value="SPERM VESICLE FUSION PROTEIN FER-1"/>
    <property type="match status" value="1"/>
</dbReference>
<dbReference type="EMBL" id="JNBS01000509">
    <property type="protein sequence ID" value="OQS05080.1"/>
    <property type="molecule type" value="Genomic_DNA"/>
</dbReference>
<gene>
    <name evidence="14" type="ORF">THRCLA_02740</name>
</gene>
<dbReference type="GO" id="GO:0004422">
    <property type="term" value="F:hypoxanthine phosphoribosyltransferase activity"/>
    <property type="evidence" value="ECO:0007669"/>
    <property type="project" value="InterPro"/>
</dbReference>
<feature type="domain" description="C2" evidence="13">
    <location>
        <begin position="1890"/>
        <end position="2013"/>
    </location>
</feature>
<evidence type="ECO:0000256" key="9">
    <source>
        <dbReference type="ARBA" id="ARBA00023136"/>
    </source>
</evidence>
<sequence>MDMLGKLVQGGCAADGTVAARNPMTQALDGVLRAGPMGRAAPMPQEGLNFLEHDLRQAMEDAQRHQHMQEQHFRMHQSAMRNEAAMQGPSPMEMEQLWRQQNFAAPQHMQNTVNHHAQMESAFSDVGRMHEQAASAPGPMYAMQPPPMMMIAPRPFMGGNMTHMMQSMSMHSQPVMTAAAAPIVAPTVNDTQRVSSEMAQTLQQDPRFEKSEFLKFMNQVSTGDVELNEAGNTVINHTNEPVQKDINLLEPVSGSEVLDDAIHDAALGNDSLEEIWNKAMQEAQMQDPFDDSLLWSDQQHHYNYEFQEENPYMNDTSSFEMGCQFFAEGKLKEAILAFEATLQETPDHSEAWRMLGESHAENDEDKKAITCLNRAVEEDPYNLNALLALGVSNVNELNSQGALQTLQSWVQHNPKFHGLQVHLSDDMYGDGSLMDEVMQLMLQAQSHDPHDSNVQVVLGVLYNVSKDYDAAVRCFRTAVSDRPQEYTLWNKLGATLANSSRSSEAIPTYHRALEIKPRYARGWLNLGISHANLGQYEEAAKCYLQALNQNDQAEHIWSYLRIAFTCLERFDLVKKTDMKDILAFRDEFPVMDLRQFEFCEIATMPLLRVKVVSGKKLLAVDKKFIGAATSDPYVRLTCGTETCKTKVQDDTVNPTWQEEFRFGETCLLAEDTCIKFRVKDHNTIAANVDLGEAVVEVASLTPNEWNKLTLPLCKIDTMSMSASGEILVEVFYDPKQGFAPAGSETAPEAVRSLPSASSRDLSIAAEDEEAVEADADADVQAAAAPAAAPWTYNFLAVSVLEGASLKACDGDSKSGTSDPFVMLKCGNSKGFRSKVLKKTLTPKWREKYYFQLDPTKKYANTILSLRVEDEDVFSNDFMGLVTIDVREWIQKFGGTKKDLWFGLTPDSKNPIRAVFEEEQSEYGFGKIHLAIEACTLDCKYDTLLQGETDTDMYAASEENEEDGGSPANEASREAERESDEERAKKEEEKKKMMEELQKIQFKTGDYQIQVRIIEVRDLVPQDANGSADPVVFVECMGQQQHTAVKPNQLSCVFDTLLFFNFKNVDKDDIETSSIEITVKDADGPFSSDKIGYFRIDIPYVYYMKNHEMYRQWVALVKSAGDSEQGIQGYLLLSVAVMGPGDTIPMHDPKEASDENEMVLMPPRIVQSLHFLVVTVHRAEDMPNMDKGLLTAGGIDAYVRVAFGGEKPLETRKISTRGTTVEFQQELWFPVLLPCMTNRISISVWDWDRVSDELVANCFPFYFNQIKDHPGLFQNIWTNLYGQPEDKSFLKFDTTAQEIMNKHPQTASTYRGRLLLSFRVESDVKNTLELPHTRNLLTKMGLPPTKKYCLRAFLISGSEIPGIQSKVHWGSYSKMSVRVCCGATCLWFDRAANNKGMCSWNQYKEAPTLDLPADLDQCPDIFVYVTAGAMGADSRNICYQRFKAKDLLLANPDDVPEAKWIDMIEDEVLNELQDYQHPGSLLMRLGLAQTSATTPPDSWSAIVGKEMHAGSFCLLVHLFQGRGLPAADSNGLIDPYVAVTCNGVGNKSARKNKTRDPMYYETMMFDLKIPIERDHQPRIAFQVYDWDRWDTDDYVGGMTVPLGMVPLITSSDYLSGYTIPVPDWYPVYMLQPGDSEGELLVSCTLISLDEPDIVIEPPASIRPKMQEKFLEIICVGMRGLSPSGFIPLHMPFLQFDIGEVTPTNRPKLTAPSAKPSPHNPNFLERMVIPLSIPEDARYAPRLNLSVFDTLLGGFHKPLLGSCSIDLTTKLPLSNGLPNEQYIPPGESTRYVTGNPHVDGEIKPRTPVDQGSGVGALVCDPNQIPEIEVLDDDDIPPYLKHRKIMDSTIESLLRTTPFEVYTIYRGQKFGVHESTYHSVGKFKGLIRVLNSRTDPPLFDMEALLNPQQYVVRLYVLDAFALQAKDPNGKSDPYLRLKVGNHEIISDREHHQRATLEPKFHSVYEFKVSLPGASTLTLECWDYDLFSLANTDDFIGSTTIDLEDRWFDDRWQTLGNTAEGQFKPIETRQLYSPSSVCPQGSIRMWMDILTPTQATMNPAVDICLPPIEHFEVRIVVYKAKDVVPGDDFSGLSDLFIKCWMQSYENKAQKTDIHWRAKDGKASFNWRMKFNIALPIDPNNDLDKGHLHIQMWDKDVLYDDCLSDTIVNLSEHLKQAYKTKEIVNVYAKPKPVKTNSKRALNRAASGKQVNSPTGTLATDVDDMERGENASLLPSPQQQSDKPHRDDKKESALTMIKALKARIGMGDDPDDANWLTCTTRDPHTGERVEAGKLLLAIEIIPRHLAEIRAAGLGRSEPNNFPTLAEPADRLHLSALFNPLHLLEALLGPKAYAACSSFIICALIIAFLVFAGPVINVVLTLINMLPTPYGWIVFGLRKEPIYLADDASYPKDHFLVPAHYLPYVDSVLIPQGLINDRIEKLAQDIRHAYQGQTIHLLCVLKGGAAFFHALIEKLRLFHKYNTCDYVPFTFDFIKVKSYDGLQSTGNVQVSGADIAKFKGKHLLLVEDIIDTGKTMAKLVPYLKDAKPASIKVSSLLEKRNPESCGFKADFVGFNIPDKFVVGCCLDYNEIFRDLDHICIINNAGIAKWASS</sequence>
<comment type="caution">
    <text evidence="14">The sequence shown here is derived from an EMBL/GenBank/DDBJ whole genome shotgun (WGS) entry which is preliminary data.</text>
</comment>
<dbReference type="InterPro" id="IPR035892">
    <property type="entry name" value="C2_domain_sf"/>
</dbReference>
<keyword evidence="9 12" id="KW-0472">Membrane</keyword>
<dbReference type="SMART" id="SM00239">
    <property type="entry name" value="C2"/>
    <property type="match status" value="7"/>
</dbReference>
<evidence type="ECO:0000256" key="8">
    <source>
        <dbReference type="ARBA" id="ARBA00022989"/>
    </source>
</evidence>
<evidence type="ECO:0000256" key="1">
    <source>
        <dbReference type="ARBA" id="ARBA00004167"/>
    </source>
</evidence>
<evidence type="ECO:0000256" key="10">
    <source>
        <dbReference type="PROSITE-ProRule" id="PRU00339"/>
    </source>
</evidence>
<dbReference type="InterPro" id="IPR019734">
    <property type="entry name" value="TPR_rpt"/>
</dbReference>
<keyword evidence="15" id="KW-1185">Reference proteome</keyword>
<dbReference type="Pfam" id="PF14559">
    <property type="entry name" value="TPR_19"/>
    <property type="match status" value="1"/>
</dbReference>
<feature type="repeat" description="TPR" evidence="10">
    <location>
        <begin position="486"/>
        <end position="519"/>
    </location>
</feature>
<dbReference type="Pfam" id="PF07719">
    <property type="entry name" value="TPR_2"/>
    <property type="match status" value="1"/>
</dbReference>
<dbReference type="PANTHER" id="PTHR12546">
    <property type="entry name" value="FER-1-LIKE"/>
    <property type="match status" value="1"/>
</dbReference>
<evidence type="ECO:0000256" key="12">
    <source>
        <dbReference type="SAM" id="Phobius"/>
    </source>
</evidence>
<dbReference type="Gene3D" id="2.60.40.150">
    <property type="entry name" value="C2 domain"/>
    <property type="match status" value="7"/>
</dbReference>
<evidence type="ECO:0000256" key="6">
    <source>
        <dbReference type="ARBA" id="ARBA00022803"/>
    </source>
</evidence>
<keyword evidence="3" id="KW-0479">Metal-binding</keyword>
<keyword evidence="5" id="KW-0547">Nucleotide-binding</keyword>
<dbReference type="Gene3D" id="6.10.280.230">
    <property type="match status" value="1"/>
</dbReference>
<evidence type="ECO:0000256" key="2">
    <source>
        <dbReference type="ARBA" id="ARBA00022692"/>
    </source>
</evidence>
<dbReference type="InterPro" id="IPR037721">
    <property type="entry name" value="Ferlin"/>
</dbReference>
<keyword evidence="7" id="KW-0460">Magnesium</keyword>
<evidence type="ECO:0000259" key="13">
    <source>
        <dbReference type="PROSITE" id="PS50004"/>
    </source>
</evidence>
<feature type="domain" description="C2" evidence="13">
    <location>
        <begin position="985"/>
        <end position="1113"/>
    </location>
</feature>
<dbReference type="PROSITE" id="PS50004">
    <property type="entry name" value="C2"/>
    <property type="match status" value="7"/>
</dbReference>
<organism evidence="14 15">
    <name type="scientific">Thraustotheca clavata</name>
    <dbReference type="NCBI Taxonomy" id="74557"/>
    <lineage>
        <taxon>Eukaryota</taxon>
        <taxon>Sar</taxon>
        <taxon>Stramenopiles</taxon>
        <taxon>Oomycota</taxon>
        <taxon>Saprolegniomycetes</taxon>
        <taxon>Saprolegniales</taxon>
        <taxon>Achlyaceae</taxon>
        <taxon>Thraustotheca</taxon>
    </lineage>
</organism>
<dbReference type="Pfam" id="PF00156">
    <property type="entry name" value="Pribosyltran"/>
    <property type="match status" value="1"/>
</dbReference>
<dbReference type="Proteomes" id="UP000243217">
    <property type="component" value="Unassembled WGS sequence"/>
</dbReference>
<dbReference type="InterPro" id="IPR005904">
    <property type="entry name" value="Hxn_phspho_trans"/>
</dbReference>
<dbReference type="SMART" id="SM01202">
    <property type="entry name" value="FerI"/>
    <property type="match status" value="1"/>
</dbReference>
<comment type="subcellular location">
    <subcellularLocation>
        <location evidence="1">Membrane</location>
        <topology evidence="1">Single-pass membrane protein</topology>
    </subcellularLocation>
</comment>
<dbReference type="SMART" id="SM00028">
    <property type="entry name" value="TPR"/>
    <property type="match status" value="5"/>
</dbReference>
<evidence type="ECO:0000256" key="5">
    <source>
        <dbReference type="ARBA" id="ARBA00022741"/>
    </source>
</evidence>
<dbReference type="GO" id="GO:0046872">
    <property type="term" value="F:metal ion binding"/>
    <property type="evidence" value="ECO:0007669"/>
    <property type="project" value="UniProtKB-KW"/>
</dbReference>
<dbReference type="FunFam" id="3.40.50.2020:FF:000053">
    <property type="entry name" value="Hypoxanthine phosphoribosyltransferase"/>
    <property type="match status" value="1"/>
</dbReference>
<dbReference type="CDD" id="cd06223">
    <property type="entry name" value="PRTases_typeI"/>
    <property type="match status" value="1"/>
</dbReference>
<feature type="compositionally biased region" description="Polar residues" evidence="11">
    <location>
        <begin position="2203"/>
        <end position="2212"/>
    </location>
</feature>
<feature type="domain" description="C2" evidence="13">
    <location>
        <begin position="2049"/>
        <end position="2178"/>
    </location>
</feature>
<feature type="compositionally biased region" description="Basic and acidic residues" evidence="11">
    <location>
        <begin position="2236"/>
        <end position="2245"/>
    </location>
</feature>
<evidence type="ECO:0000313" key="14">
    <source>
        <dbReference type="EMBL" id="OQS05080.1"/>
    </source>
</evidence>
<protein>
    <submittedName>
        <fullName evidence="14">Myoferlin</fullName>
    </submittedName>
</protein>
<feature type="repeat" description="TPR" evidence="10">
    <location>
        <begin position="452"/>
        <end position="485"/>
    </location>
</feature>
<proteinExistence type="predicted"/>
<evidence type="ECO:0000256" key="7">
    <source>
        <dbReference type="ARBA" id="ARBA00022842"/>
    </source>
</evidence>
<dbReference type="InterPro" id="IPR029057">
    <property type="entry name" value="PRTase-like"/>
</dbReference>
<feature type="compositionally biased region" description="Basic and acidic residues" evidence="11">
    <location>
        <begin position="970"/>
        <end position="989"/>
    </location>
</feature>
<feature type="domain" description="C2" evidence="13">
    <location>
        <begin position="1151"/>
        <end position="1277"/>
    </location>
</feature>
<name>A0A1W0A4X8_9STRA</name>
<accession>A0A1W0A4X8</accession>
<dbReference type="PROSITE" id="PS50005">
    <property type="entry name" value="TPR"/>
    <property type="match status" value="4"/>
</dbReference>
<feature type="domain" description="C2" evidence="13">
    <location>
        <begin position="775"/>
        <end position="901"/>
    </location>
</feature>
<reference evidence="14 15" key="1">
    <citation type="journal article" date="2014" name="Genome Biol. Evol.">
        <title>The secreted proteins of Achlya hypogyna and Thraustotheca clavata identify the ancestral oomycete secretome and reveal gene acquisitions by horizontal gene transfer.</title>
        <authorList>
            <person name="Misner I."/>
            <person name="Blouin N."/>
            <person name="Leonard G."/>
            <person name="Richards T.A."/>
            <person name="Lane C.E."/>
        </authorList>
    </citation>
    <scope>NUCLEOTIDE SEQUENCE [LARGE SCALE GENOMIC DNA]</scope>
    <source>
        <strain evidence="14 15">ATCC 34112</strain>
    </source>
</reference>
<dbReference type="GO" id="GO:0016020">
    <property type="term" value="C:membrane"/>
    <property type="evidence" value="ECO:0007669"/>
    <property type="project" value="UniProtKB-SubCell"/>
</dbReference>
<dbReference type="Pfam" id="PF00168">
    <property type="entry name" value="C2"/>
    <property type="match status" value="7"/>
</dbReference>
<feature type="domain" description="C2" evidence="13">
    <location>
        <begin position="585"/>
        <end position="710"/>
    </location>
</feature>
<feature type="transmembrane region" description="Helical" evidence="12">
    <location>
        <begin position="2351"/>
        <end position="2376"/>
    </location>
</feature>
<dbReference type="GO" id="GO:0006166">
    <property type="term" value="P:purine ribonucleoside salvage"/>
    <property type="evidence" value="ECO:0007669"/>
    <property type="project" value="InterPro"/>
</dbReference>
<dbReference type="CDD" id="cd04037">
    <property type="entry name" value="C2E_Ferlin"/>
    <property type="match status" value="1"/>
</dbReference>
<dbReference type="Gene3D" id="3.40.50.2020">
    <property type="match status" value="1"/>
</dbReference>
<evidence type="ECO:0000313" key="15">
    <source>
        <dbReference type="Proteomes" id="UP000243217"/>
    </source>
</evidence>
<dbReference type="InterPro" id="IPR012968">
    <property type="entry name" value="FerIin_dom"/>
</dbReference>
<dbReference type="InterPro" id="IPR011990">
    <property type="entry name" value="TPR-like_helical_dom_sf"/>
</dbReference>
<dbReference type="GO" id="GO:0007009">
    <property type="term" value="P:plasma membrane organization"/>
    <property type="evidence" value="ECO:0007669"/>
    <property type="project" value="TreeGrafter"/>
</dbReference>
<dbReference type="STRING" id="74557.A0A1W0A4X8"/>
<feature type="domain" description="C2" evidence="13">
    <location>
        <begin position="1493"/>
        <end position="1614"/>
    </location>
</feature>
<dbReference type="SUPFAM" id="SSF48452">
    <property type="entry name" value="TPR-like"/>
    <property type="match status" value="1"/>
</dbReference>
<dbReference type="SUPFAM" id="SSF53271">
    <property type="entry name" value="PRTase-like"/>
    <property type="match status" value="1"/>
</dbReference>
<keyword evidence="4" id="KW-0677">Repeat</keyword>
<feature type="region of interest" description="Disordered" evidence="11">
    <location>
        <begin position="2187"/>
        <end position="2245"/>
    </location>
</feature>
<evidence type="ECO:0000256" key="11">
    <source>
        <dbReference type="SAM" id="MobiDB-lite"/>
    </source>
</evidence>
<dbReference type="Pfam" id="PF13432">
    <property type="entry name" value="TPR_16"/>
    <property type="match status" value="1"/>
</dbReference>
<dbReference type="OrthoDB" id="270970at2759"/>
<dbReference type="NCBIfam" id="TIGR01203">
    <property type="entry name" value="HGPRTase"/>
    <property type="match status" value="1"/>
</dbReference>
<feature type="region of interest" description="Disordered" evidence="11">
    <location>
        <begin position="956"/>
        <end position="989"/>
    </location>
</feature>
<keyword evidence="6 10" id="KW-0802">TPR repeat</keyword>
<keyword evidence="2 12" id="KW-0812">Transmembrane</keyword>
<dbReference type="InterPro" id="IPR000008">
    <property type="entry name" value="C2_dom"/>
</dbReference>